<dbReference type="AlphaFoldDB" id="A0A518N2F3"/>
<evidence type="ECO:0000259" key="3">
    <source>
        <dbReference type="PROSITE" id="PS51186"/>
    </source>
</evidence>
<dbReference type="PROSITE" id="PS51186">
    <property type="entry name" value="GNAT"/>
    <property type="match status" value="1"/>
</dbReference>
<dbReference type="InterPro" id="IPR050832">
    <property type="entry name" value="Bact_Acetyltransf"/>
</dbReference>
<organism evidence="4 5">
    <name type="scientific">Luteimonas granuli</name>
    <dbReference type="NCBI Taxonomy" id="1176533"/>
    <lineage>
        <taxon>Bacteria</taxon>
        <taxon>Pseudomonadati</taxon>
        <taxon>Pseudomonadota</taxon>
        <taxon>Gammaproteobacteria</taxon>
        <taxon>Lysobacterales</taxon>
        <taxon>Lysobacteraceae</taxon>
        <taxon>Luteimonas</taxon>
    </lineage>
</organism>
<evidence type="ECO:0000313" key="5">
    <source>
        <dbReference type="Proteomes" id="UP000316584"/>
    </source>
</evidence>
<reference evidence="4 5" key="1">
    <citation type="submission" date="2019-07" db="EMBL/GenBank/DDBJ databases">
        <title>Full genome sequence of Luteimonas sp. Gr-4.</title>
        <authorList>
            <person name="Im W.-T."/>
        </authorList>
    </citation>
    <scope>NUCLEOTIDE SEQUENCE [LARGE SCALE GENOMIC DNA]</scope>
    <source>
        <strain evidence="4 5">Gr-4</strain>
    </source>
</reference>
<dbReference type="PANTHER" id="PTHR43877">
    <property type="entry name" value="AMINOALKYLPHOSPHONATE N-ACETYLTRANSFERASE-RELATED-RELATED"/>
    <property type="match status" value="1"/>
</dbReference>
<dbReference type="OrthoDB" id="5197788at2"/>
<keyword evidence="5" id="KW-1185">Reference proteome</keyword>
<evidence type="ECO:0000256" key="2">
    <source>
        <dbReference type="ARBA" id="ARBA00023315"/>
    </source>
</evidence>
<dbReference type="Gene3D" id="3.40.630.30">
    <property type="match status" value="1"/>
</dbReference>
<dbReference type="InterPro" id="IPR000182">
    <property type="entry name" value="GNAT_dom"/>
</dbReference>
<gene>
    <name evidence="4" type="ORF">FPZ22_03725</name>
</gene>
<feature type="domain" description="N-acetyltransferase" evidence="3">
    <location>
        <begin position="1"/>
        <end position="146"/>
    </location>
</feature>
<keyword evidence="1 4" id="KW-0808">Transferase</keyword>
<protein>
    <submittedName>
        <fullName evidence="4">GNAT family N-acetyltransferase</fullName>
    </submittedName>
</protein>
<dbReference type="Proteomes" id="UP000316584">
    <property type="component" value="Chromosome"/>
</dbReference>
<dbReference type="EMBL" id="CP042218">
    <property type="protein sequence ID" value="QDW66105.1"/>
    <property type="molecule type" value="Genomic_DNA"/>
</dbReference>
<dbReference type="NCBIfam" id="NF040501">
    <property type="entry name" value="resist_ArsN2"/>
    <property type="match status" value="1"/>
</dbReference>
<name>A0A518N2F3_9GAMM</name>
<proteinExistence type="predicted"/>
<dbReference type="Pfam" id="PF13508">
    <property type="entry name" value="Acetyltransf_7"/>
    <property type="match status" value="1"/>
</dbReference>
<evidence type="ECO:0000313" key="4">
    <source>
        <dbReference type="EMBL" id="QDW66105.1"/>
    </source>
</evidence>
<sequence>MHPMDIHAPSAAETQSLHRLLQDAGLPVADLDHAPVTFLVASDAQGLAGAVGIEVHNGAGLLRSLVVRDDLRGSGHGSRLVAACEGAAEALGLDSLTLLTLTAAPFFARRGYAVIARDDAPEALKQSAEFRSICPASATCMHKPLDFLSPRARTPHRTA</sequence>
<keyword evidence="2" id="KW-0012">Acyltransferase</keyword>
<dbReference type="PANTHER" id="PTHR43877:SF2">
    <property type="entry name" value="AMINOALKYLPHOSPHONATE N-ACETYLTRANSFERASE-RELATED"/>
    <property type="match status" value="1"/>
</dbReference>
<evidence type="ECO:0000256" key="1">
    <source>
        <dbReference type="ARBA" id="ARBA00022679"/>
    </source>
</evidence>
<accession>A0A518N2F3</accession>
<dbReference type="GO" id="GO:0016747">
    <property type="term" value="F:acyltransferase activity, transferring groups other than amino-acyl groups"/>
    <property type="evidence" value="ECO:0007669"/>
    <property type="project" value="InterPro"/>
</dbReference>
<dbReference type="CDD" id="cd04301">
    <property type="entry name" value="NAT_SF"/>
    <property type="match status" value="1"/>
</dbReference>
<dbReference type="InterPro" id="IPR016181">
    <property type="entry name" value="Acyl_CoA_acyltransferase"/>
</dbReference>
<dbReference type="KEGG" id="lug:FPZ22_03725"/>
<dbReference type="SUPFAM" id="SSF55729">
    <property type="entry name" value="Acyl-CoA N-acyltransferases (Nat)"/>
    <property type="match status" value="1"/>
</dbReference>